<dbReference type="GO" id="GO:0000448">
    <property type="term" value="P:cleavage in ITS2 between 5.8S rRNA and LSU-rRNA of tricistronic rRNA transcript (SSU-rRNA, 5.8S rRNA, LSU-rRNA)"/>
    <property type="evidence" value="ECO:0000318"/>
    <property type="project" value="GO_Central"/>
</dbReference>
<dbReference type="eggNOG" id="KOG2750">
    <property type="taxonomic scope" value="Eukaryota"/>
</dbReference>
<dbReference type="STRING" id="5722.A2FY75"/>
<feature type="domain" description="Clp1 P-loop" evidence="6">
    <location>
        <begin position="127"/>
        <end position="290"/>
    </location>
</feature>
<dbReference type="SUPFAM" id="SSF52540">
    <property type="entry name" value="P-loop containing nucleoside triphosphate hydrolases"/>
    <property type="match status" value="1"/>
</dbReference>
<evidence type="ECO:0000313" key="8">
    <source>
        <dbReference type="Proteomes" id="UP000001542"/>
    </source>
</evidence>
<dbReference type="InParanoid" id="A2FY75"/>
<keyword evidence="2" id="KW-0808">Transferase</keyword>
<dbReference type="AlphaFoldDB" id="A2FY75"/>
<evidence type="ECO:0000256" key="2">
    <source>
        <dbReference type="ARBA" id="ARBA00022679"/>
    </source>
</evidence>
<dbReference type="PANTHER" id="PTHR12755:SF3">
    <property type="entry name" value="POLYNUCLEOTIDE 5'-HYDROXYL-KINASE NOL9"/>
    <property type="match status" value="1"/>
</dbReference>
<keyword evidence="8" id="KW-1185">Reference proteome</keyword>
<keyword evidence="5" id="KW-0067">ATP-binding</keyword>
<protein>
    <recommendedName>
        <fullName evidence="6">Clp1 P-loop domain-containing protein</fullName>
    </recommendedName>
</protein>
<dbReference type="VEuPathDB" id="TrichDB:TVAGG3_0794770"/>
<dbReference type="Pfam" id="PF16575">
    <property type="entry name" value="CLP1_P"/>
    <property type="match status" value="1"/>
</dbReference>
<evidence type="ECO:0000256" key="3">
    <source>
        <dbReference type="ARBA" id="ARBA00022741"/>
    </source>
</evidence>
<keyword evidence="4" id="KW-0418">Kinase</keyword>
<dbReference type="VEuPathDB" id="TrichDB:TVAG_175390"/>
<dbReference type="GO" id="GO:0005634">
    <property type="term" value="C:nucleus"/>
    <property type="evidence" value="ECO:0000318"/>
    <property type="project" value="GO_Central"/>
</dbReference>
<dbReference type="PANTHER" id="PTHR12755">
    <property type="entry name" value="CLEAVAGE/POLYADENYLATION FACTOR IA SUBUNIT CLP1P"/>
    <property type="match status" value="1"/>
</dbReference>
<dbReference type="EMBL" id="DS114134">
    <property type="protein sequence ID" value="EAX90142.1"/>
    <property type="molecule type" value="Genomic_DNA"/>
</dbReference>
<evidence type="ECO:0000256" key="4">
    <source>
        <dbReference type="ARBA" id="ARBA00022777"/>
    </source>
</evidence>
<reference evidence="7" key="1">
    <citation type="submission" date="2006-10" db="EMBL/GenBank/DDBJ databases">
        <authorList>
            <person name="Amadeo P."/>
            <person name="Zhao Q."/>
            <person name="Wortman J."/>
            <person name="Fraser-Liggett C."/>
            <person name="Carlton J."/>
        </authorList>
    </citation>
    <scope>NUCLEOTIDE SEQUENCE</scope>
    <source>
        <strain evidence="7">G3</strain>
    </source>
</reference>
<gene>
    <name evidence="7" type="ORF">TVAG_175390</name>
</gene>
<evidence type="ECO:0000256" key="5">
    <source>
        <dbReference type="ARBA" id="ARBA00022840"/>
    </source>
</evidence>
<dbReference type="SMR" id="A2FY75"/>
<accession>A2FY75</accession>
<dbReference type="GO" id="GO:0051731">
    <property type="term" value="F:polynucleotide 5'-hydroxyl-kinase activity"/>
    <property type="evidence" value="ECO:0000318"/>
    <property type="project" value="GO_Central"/>
</dbReference>
<dbReference type="Gene3D" id="3.40.50.300">
    <property type="entry name" value="P-loop containing nucleotide triphosphate hydrolases"/>
    <property type="match status" value="1"/>
</dbReference>
<organism evidence="7 8">
    <name type="scientific">Trichomonas vaginalis (strain ATCC PRA-98 / G3)</name>
    <dbReference type="NCBI Taxonomy" id="412133"/>
    <lineage>
        <taxon>Eukaryota</taxon>
        <taxon>Metamonada</taxon>
        <taxon>Parabasalia</taxon>
        <taxon>Trichomonadida</taxon>
        <taxon>Trichomonadidae</taxon>
        <taxon>Trichomonas</taxon>
    </lineage>
</organism>
<dbReference type="RefSeq" id="XP_001303072.1">
    <property type="nucleotide sequence ID" value="XM_001303071.1"/>
</dbReference>
<dbReference type="InterPro" id="IPR032319">
    <property type="entry name" value="CLP1_P"/>
</dbReference>
<dbReference type="GO" id="GO:0005524">
    <property type="term" value="F:ATP binding"/>
    <property type="evidence" value="ECO:0007669"/>
    <property type="project" value="UniProtKB-KW"/>
</dbReference>
<evidence type="ECO:0000259" key="6">
    <source>
        <dbReference type="Pfam" id="PF16575"/>
    </source>
</evidence>
<dbReference type="InterPro" id="IPR027417">
    <property type="entry name" value="P-loop_NTPase"/>
</dbReference>
<sequence length="444" mass="50894">MTTKILDFRAGCVSFYGRMYISLERGSVNIHGYHIKKGPTLEVYAPSHSLPIQVKSKYDFTLILTTIPIEKLSPLERKYYSVERPDFFQLSDGIYYSQTFPELQYDAEKIKEIDSRVKATSRLMIIGDSDTGKSTFARFYTNHLLNKYPEVAYLDVDPGQSENSLPRTLSLTIVKSPIFGPPEMNDKNQKTIVDYGYLHPTDKQFYYESITKLLSVVPQGIPLIVNSLGQLFKAGAVVHSTLFKIIRPHLRVLIRRPEPLEFPQIYANSLELVVKRIENVSLIKKVFKRELRYSTYLTRMIGPTSLQKPKVLKMKKTYFYFNQPIILTEVLNYAIGSIAFLLKSTDSVERIVKKPEDKKKLIKILRNFKPSTYHGAALIRAFDVEAGLIYLNTPDSLDEIDVLHIFPDELLATVVHDHPTQLTFSDALIIKKPIFAYEAPKPQN</sequence>
<dbReference type="OrthoDB" id="2405412at2759"/>
<dbReference type="KEGG" id="tva:4747822"/>
<proteinExistence type="inferred from homology"/>
<reference evidence="7" key="2">
    <citation type="journal article" date="2007" name="Science">
        <title>Draft genome sequence of the sexually transmitted pathogen Trichomonas vaginalis.</title>
        <authorList>
            <person name="Carlton J.M."/>
            <person name="Hirt R.P."/>
            <person name="Silva J.C."/>
            <person name="Delcher A.L."/>
            <person name="Schatz M."/>
            <person name="Zhao Q."/>
            <person name="Wortman J.R."/>
            <person name="Bidwell S.L."/>
            <person name="Alsmark U.C.M."/>
            <person name="Besteiro S."/>
            <person name="Sicheritz-Ponten T."/>
            <person name="Noel C.J."/>
            <person name="Dacks J.B."/>
            <person name="Foster P.G."/>
            <person name="Simillion C."/>
            <person name="Van de Peer Y."/>
            <person name="Miranda-Saavedra D."/>
            <person name="Barton G.J."/>
            <person name="Westrop G.D."/>
            <person name="Mueller S."/>
            <person name="Dessi D."/>
            <person name="Fiori P.L."/>
            <person name="Ren Q."/>
            <person name="Paulsen I."/>
            <person name="Zhang H."/>
            <person name="Bastida-Corcuera F.D."/>
            <person name="Simoes-Barbosa A."/>
            <person name="Brown M.T."/>
            <person name="Hayes R.D."/>
            <person name="Mukherjee M."/>
            <person name="Okumura C.Y."/>
            <person name="Schneider R."/>
            <person name="Smith A.J."/>
            <person name="Vanacova S."/>
            <person name="Villalvazo M."/>
            <person name="Haas B.J."/>
            <person name="Pertea M."/>
            <person name="Feldblyum T.V."/>
            <person name="Utterback T.R."/>
            <person name="Shu C.L."/>
            <person name="Osoegawa K."/>
            <person name="de Jong P.J."/>
            <person name="Hrdy I."/>
            <person name="Horvathova L."/>
            <person name="Zubacova Z."/>
            <person name="Dolezal P."/>
            <person name="Malik S.B."/>
            <person name="Logsdon J.M. Jr."/>
            <person name="Henze K."/>
            <person name="Gupta A."/>
            <person name="Wang C.C."/>
            <person name="Dunne R.L."/>
            <person name="Upcroft J.A."/>
            <person name="Upcroft P."/>
            <person name="White O."/>
            <person name="Salzberg S.L."/>
            <person name="Tang P."/>
            <person name="Chiu C.-H."/>
            <person name="Lee Y.-S."/>
            <person name="Embley T.M."/>
            <person name="Coombs G.H."/>
            <person name="Mottram J.C."/>
            <person name="Tachezy J."/>
            <person name="Fraser-Liggett C.M."/>
            <person name="Johnson P.J."/>
        </authorList>
    </citation>
    <scope>NUCLEOTIDE SEQUENCE [LARGE SCALE GENOMIC DNA]</scope>
    <source>
        <strain evidence="7">G3</strain>
    </source>
</reference>
<dbReference type="Proteomes" id="UP000001542">
    <property type="component" value="Unassembled WGS sequence"/>
</dbReference>
<evidence type="ECO:0000313" key="7">
    <source>
        <dbReference type="EMBL" id="EAX90142.1"/>
    </source>
</evidence>
<name>A2FY75_TRIV3</name>
<evidence type="ECO:0000256" key="1">
    <source>
        <dbReference type="ARBA" id="ARBA00011003"/>
    </source>
</evidence>
<keyword evidence="3" id="KW-0547">Nucleotide-binding</keyword>
<dbReference type="InterPro" id="IPR045116">
    <property type="entry name" value="Clp1/Grc3"/>
</dbReference>
<comment type="similarity">
    <text evidence="1">Belongs to the Clp1 family. NOL9/GRC3 subfamily.</text>
</comment>